<proteinExistence type="inferred from homology"/>
<dbReference type="GeneID" id="77222377"/>
<dbReference type="SUPFAM" id="SSF52096">
    <property type="entry name" value="ClpP/crotonase"/>
    <property type="match status" value="1"/>
</dbReference>
<dbReference type="InterPro" id="IPR001753">
    <property type="entry name" value="Enoyl-CoA_hydra/iso"/>
</dbReference>
<dbReference type="Proteomes" id="UP000238390">
    <property type="component" value="Chromosome"/>
</dbReference>
<dbReference type="EMBL" id="CP027169">
    <property type="protein sequence ID" value="AVK08827.1"/>
    <property type="molecule type" value="Genomic_DNA"/>
</dbReference>
<comment type="similarity">
    <text evidence="1">Belongs to the enoyl-CoA hydratase/isomerase family.</text>
</comment>
<dbReference type="InterPro" id="IPR014748">
    <property type="entry name" value="Enoyl-CoA_hydra_C"/>
</dbReference>
<dbReference type="PANTHER" id="PTHR43459:SF1">
    <property type="entry name" value="EG:BACN32G11.4 PROTEIN"/>
    <property type="match status" value="1"/>
</dbReference>
<evidence type="ECO:0000313" key="3">
    <source>
        <dbReference type="Proteomes" id="UP000238390"/>
    </source>
</evidence>
<dbReference type="GO" id="GO:0003824">
    <property type="term" value="F:catalytic activity"/>
    <property type="evidence" value="ECO:0007669"/>
    <property type="project" value="UniProtKB-ARBA"/>
</dbReference>
<sequence length="253" mass="26624">MSGLLQETRGTVRLLRFDNPERRNALSPALRMDLLAALEVAERDPAIRSVLLSGGDEVFCAGGDLADMRVGSLADGRARMRDNARLVRQMVRMGKPLIAAVEGWAVGAGLSVALACDSIVCGATARFAAGFGKVGLLADLGQLHTLPARIGFGRARQILLFGQVVEAEEALRIGLADQLCAAGGALDAALALAARVEQQAPLPLAMTRALLADGLDLLLEREGELQSQLFLSADHAEGKAAFLARRPPVFGGH</sequence>
<dbReference type="InterPro" id="IPR029045">
    <property type="entry name" value="ClpP/crotonase-like_dom_sf"/>
</dbReference>
<evidence type="ECO:0000313" key="2">
    <source>
        <dbReference type="EMBL" id="AVK08827.1"/>
    </source>
</evidence>
<dbReference type="RefSeq" id="WP_058146273.1">
    <property type="nucleotide sequence ID" value="NZ_CP020560.1"/>
</dbReference>
<dbReference type="Pfam" id="PF00378">
    <property type="entry name" value="ECH_1"/>
    <property type="match status" value="1"/>
</dbReference>
<dbReference type="AlphaFoldDB" id="A0A2R3J4P1"/>
<reference evidence="2 3" key="1">
    <citation type="submission" date="2018-02" db="EMBL/GenBank/DDBJ databases">
        <title>FDA/CDC Antimicrobial Resistant Isolate Bank Genome Sequencing.</title>
        <authorList>
            <person name="Benahmed F.H."/>
            <person name="Lutgring J.D."/>
            <person name="Yoo B."/>
            <person name="Machado M."/>
            <person name="Brown A."/>
            <person name="McAllister G."/>
            <person name="Perry A."/>
            <person name="Halpin A.L."/>
            <person name="Vavikolanu K."/>
            <person name="Ott S."/>
            <person name="Zhao X."/>
            <person name="Tallon L.J."/>
            <person name="Sadzewicz L."/>
            <person name="Aluvathingal J."/>
            <person name="Nadendla S."/>
            <person name="Voskania-kordi A."/>
            <person name="Simonyan V."/>
            <person name="Patel J."/>
            <person name="Shawar R.M."/>
        </authorList>
    </citation>
    <scope>NUCLEOTIDE SEQUENCE [LARGE SCALE GENOMIC DNA]</scope>
    <source>
        <strain evidence="2 3">AR_0356</strain>
    </source>
</reference>
<name>A0A2R3J4P1_9PSED</name>
<dbReference type="CDD" id="cd06558">
    <property type="entry name" value="crotonase-like"/>
    <property type="match status" value="1"/>
</dbReference>
<organism evidence="2 3">
    <name type="scientific">Pseudomonas paraeruginosa</name>
    <dbReference type="NCBI Taxonomy" id="2994495"/>
    <lineage>
        <taxon>Bacteria</taxon>
        <taxon>Pseudomonadati</taxon>
        <taxon>Pseudomonadota</taxon>
        <taxon>Gammaproteobacteria</taxon>
        <taxon>Pseudomonadales</taxon>
        <taxon>Pseudomonadaceae</taxon>
        <taxon>Pseudomonas</taxon>
    </lineage>
</organism>
<dbReference type="PANTHER" id="PTHR43459">
    <property type="entry name" value="ENOYL-COA HYDRATASE"/>
    <property type="match status" value="1"/>
</dbReference>
<dbReference type="Gene3D" id="1.10.12.10">
    <property type="entry name" value="Lyase 2-enoyl-coa Hydratase, Chain A, domain 2"/>
    <property type="match status" value="1"/>
</dbReference>
<gene>
    <name evidence="2" type="ORF">CSB93_5665</name>
</gene>
<accession>A0A2R3J4P1</accession>
<keyword evidence="3" id="KW-1185">Reference proteome</keyword>
<protein>
    <submittedName>
        <fullName evidence="2">Enoyl-CoA hydratase/isomerase family protein</fullName>
    </submittedName>
</protein>
<evidence type="ECO:0000256" key="1">
    <source>
        <dbReference type="ARBA" id="ARBA00005254"/>
    </source>
</evidence>
<dbReference type="Gene3D" id="3.90.226.10">
    <property type="entry name" value="2-enoyl-CoA Hydratase, Chain A, domain 1"/>
    <property type="match status" value="1"/>
</dbReference>